<dbReference type="AlphaFoldDB" id="A0A915P490"/>
<dbReference type="InterPro" id="IPR011501">
    <property type="entry name" value="Noc3_N"/>
</dbReference>
<feature type="domain" description="Nucleolar complex-associated protein 3 N-terminal" evidence="2">
    <location>
        <begin position="73"/>
        <end position="169"/>
    </location>
</feature>
<accession>A0A915P490</accession>
<keyword evidence="3" id="KW-1185">Reference proteome</keyword>
<evidence type="ECO:0000313" key="4">
    <source>
        <dbReference type="WBParaSite" id="scf7180000422522.g9152"/>
    </source>
</evidence>
<name>A0A915P490_9BILA</name>
<sequence length="429" mass="48931">MLLPIKIGGKLINRVKMDVEEEEEEDGEVEEKMDMKLKIEENEKELGKASLPNLTNLDDQQLKELYTKLVEEAKIKIATNAELIIADPNENISKFRILLKMAFGEDLTPLIREDIQKLSTATLSEVFVNILPGYKIHTLTEVEKGQKMKKETKRLASFEQLLLQYYVKYLKFCEKTANKLFSTKIDHQNNLSFSAQFGILCGKCLCLLLEKCSHFNYASNIISCLARLSLCKCKNLISFLPLSHIFFASNPGEILNHLVCVDQGWGGLLLDSICSAFSTMFADDCSLQISLNGVKAISKLVEKKKAYVPAQLISTLLFLNIKEIDRDGTEAKRLKKEKLIKKKQLDKQIGKLENELLEAIESKTFSTKLQISTQIMHNVFLIYFKILKRMPQTELLSPVLQGLSKFVHLISIDFYDDLMQHLGRLVEQK</sequence>
<dbReference type="GO" id="GO:0005730">
    <property type="term" value="C:nucleolus"/>
    <property type="evidence" value="ECO:0007669"/>
    <property type="project" value="TreeGrafter"/>
</dbReference>
<dbReference type="PANTHER" id="PTHR14428:SF5">
    <property type="entry name" value="NUCLEOLAR COMPLEX PROTEIN 3 HOMOLOG"/>
    <property type="match status" value="1"/>
</dbReference>
<dbReference type="InterPro" id="IPR016903">
    <property type="entry name" value="Nucleolar_cplx-assoc_3"/>
</dbReference>
<dbReference type="PANTHER" id="PTHR14428">
    <property type="entry name" value="NUCLEOLAR COMPLEX PROTEIN 3"/>
    <property type="match status" value="1"/>
</dbReference>
<evidence type="ECO:0000256" key="1">
    <source>
        <dbReference type="SAM" id="Coils"/>
    </source>
</evidence>
<evidence type="ECO:0000313" key="3">
    <source>
        <dbReference type="Proteomes" id="UP000887560"/>
    </source>
</evidence>
<dbReference type="WBParaSite" id="scf7180000422522.g9152">
    <property type="protein sequence ID" value="scf7180000422522.g9152"/>
    <property type="gene ID" value="scf7180000422522.g9152"/>
</dbReference>
<keyword evidence="1" id="KW-0175">Coiled coil</keyword>
<dbReference type="GO" id="GO:0003682">
    <property type="term" value="F:chromatin binding"/>
    <property type="evidence" value="ECO:0007669"/>
    <property type="project" value="TreeGrafter"/>
</dbReference>
<dbReference type="GO" id="GO:0006270">
    <property type="term" value="P:DNA replication initiation"/>
    <property type="evidence" value="ECO:0007669"/>
    <property type="project" value="TreeGrafter"/>
</dbReference>
<organism evidence="3 4">
    <name type="scientific">Meloidogyne floridensis</name>
    <dbReference type="NCBI Taxonomy" id="298350"/>
    <lineage>
        <taxon>Eukaryota</taxon>
        <taxon>Metazoa</taxon>
        <taxon>Ecdysozoa</taxon>
        <taxon>Nematoda</taxon>
        <taxon>Chromadorea</taxon>
        <taxon>Rhabditida</taxon>
        <taxon>Tylenchina</taxon>
        <taxon>Tylenchomorpha</taxon>
        <taxon>Tylenchoidea</taxon>
        <taxon>Meloidogynidae</taxon>
        <taxon>Meloidogyninae</taxon>
        <taxon>Meloidogyne</taxon>
    </lineage>
</organism>
<evidence type="ECO:0000259" key="2">
    <source>
        <dbReference type="Pfam" id="PF07540"/>
    </source>
</evidence>
<reference evidence="4" key="1">
    <citation type="submission" date="2022-11" db="UniProtKB">
        <authorList>
            <consortium name="WormBaseParasite"/>
        </authorList>
    </citation>
    <scope>IDENTIFICATION</scope>
</reference>
<feature type="coiled-coil region" evidence="1">
    <location>
        <begin position="335"/>
        <end position="362"/>
    </location>
</feature>
<dbReference type="Pfam" id="PF07540">
    <property type="entry name" value="NOC3p"/>
    <property type="match status" value="1"/>
</dbReference>
<protein>
    <submittedName>
        <fullName evidence="4">Nucleolar complex-associated protein 3 N-terminal domain-containing protein</fullName>
    </submittedName>
</protein>
<dbReference type="Proteomes" id="UP000887560">
    <property type="component" value="Unplaced"/>
</dbReference>
<proteinExistence type="predicted"/>